<dbReference type="Pfam" id="PF00005">
    <property type="entry name" value="ABC_tran"/>
    <property type="match status" value="1"/>
</dbReference>
<dbReference type="InterPro" id="IPR027417">
    <property type="entry name" value="P-loop_NTPase"/>
</dbReference>
<comment type="subcellular location">
    <subcellularLocation>
        <location evidence="1">Cell membrane</location>
        <topology evidence="1">Multi-pass membrane protein</topology>
    </subcellularLocation>
</comment>
<dbReference type="PROSITE" id="PS50929">
    <property type="entry name" value="ABC_TM1F"/>
    <property type="match status" value="1"/>
</dbReference>
<dbReference type="OrthoDB" id="5288404at2"/>
<accession>A0A512E0X0</accession>
<dbReference type="InterPro" id="IPR011527">
    <property type="entry name" value="ABC1_TM_dom"/>
</dbReference>
<dbReference type="InterPro" id="IPR039421">
    <property type="entry name" value="Type_1_exporter"/>
</dbReference>
<dbReference type="GO" id="GO:0005524">
    <property type="term" value="F:ATP binding"/>
    <property type="evidence" value="ECO:0007669"/>
    <property type="project" value="UniProtKB-KW"/>
</dbReference>
<dbReference type="Proteomes" id="UP000321523">
    <property type="component" value="Unassembled WGS sequence"/>
</dbReference>
<dbReference type="AlphaFoldDB" id="A0A512E0X0"/>
<dbReference type="PROSITE" id="PS50893">
    <property type="entry name" value="ABC_TRANSPORTER_2"/>
    <property type="match status" value="1"/>
</dbReference>
<feature type="transmembrane region" description="Helical" evidence="9">
    <location>
        <begin position="491"/>
        <end position="513"/>
    </location>
</feature>
<keyword evidence="15" id="KW-1185">Reference proteome</keyword>
<dbReference type="RefSeq" id="WP_044435123.1">
    <property type="nucleotide sequence ID" value="NZ_BJYZ01000039.1"/>
</dbReference>
<evidence type="ECO:0000259" key="10">
    <source>
        <dbReference type="PROSITE" id="PS50042"/>
    </source>
</evidence>
<dbReference type="InterPro" id="IPR003439">
    <property type="entry name" value="ABC_transporter-like_ATP-bd"/>
</dbReference>
<evidence type="ECO:0000256" key="4">
    <source>
        <dbReference type="ARBA" id="ARBA00022692"/>
    </source>
</evidence>
<reference evidence="14 15" key="1">
    <citation type="submission" date="2019-07" db="EMBL/GenBank/DDBJ databases">
        <title>Whole genome shotgun sequence of Skermanella aerolata NBRC 106429.</title>
        <authorList>
            <person name="Hosoyama A."/>
            <person name="Uohara A."/>
            <person name="Ohji S."/>
            <person name="Ichikawa N."/>
        </authorList>
    </citation>
    <scope>NUCLEOTIDE SEQUENCE [LARGE SCALE GENOMIC DNA]</scope>
    <source>
        <strain evidence="14 15">NBRC 106429</strain>
    </source>
</reference>
<dbReference type="SUPFAM" id="SSF52540">
    <property type="entry name" value="P-loop containing nucleoside triphosphate hydrolases"/>
    <property type="match status" value="1"/>
</dbReference>
<feature type="domain" description="Cyclic nucleotide-binding" evidence="10">
    <location>
        <begin position="159"/>
        <end position="275"/>
    </location>
</feature>
<keyword evidence="8 9" id="KW-0472">Membrane</keyword>
<feature type="domain" description="ABC transmembrane type-1" evidence="12">
    <location>
        <begin position="495"/>
        <end position="774"/>
    </location>
</feature>
<dbReference type="InterPro" id="IPR003593">
    <property type="entry name" value="AAA+_ATPase"/>
</dbReference>
<evidence type="ECO:0000256" key="2">
    <source>
        <dbReference type="ARBA" id="ARBA00022448"/>
    </source>
</evidence>
<dbReference type="SMART" id="SM00382">
    <property type="entry name" value="AAA"/>
    <property type="match status" value="1"/>
</dbReference>
<dbReference type="Gene3D" id="3.90.70.10">
    <property type="entry name" value="Cysteine proteinases"/>
    <property type="match status" value="1"/>
</dbReference>
<dbReference type="FunFam" id="3.40.50.300:FF:000299">
    <property type="entry name" value="ABC transporter ATP-binding protein/permease"/>
    <property type="match status" value="1"/>
</dbReference>
<dbReference type="Gene3D" id="3.40.50.300">
    <property type="entry name" value="P-loop containing nucleotide triphosphate hydrolases"/>
    <property type="match status" value="1"/>
</dbReference>
<dbReference type="PANTHER" id="PTHR24221">
    <property type="entry name" value="ATP-BINDING CASSETTE SUB-FAMILY B"/>
    <property type="match status" value="1"/>
</dbReference>
<dbReference type="GO" id="GO:0140359">
    <property type="term" value="F:ABC-type transporter activity"/>
    <property type="evidence" value="ECO:0007669"/>
    <property type="project" value="InterPro"/>
</dbReference>
<feature type="transmembrane region" description="Helical" evidence="9">
    <location>
        <begin position="629"/>
        <end position="649"/>
    </location>
</feature>
<dbReference type="SMART" id="SM00100">
    <property type="entry name" value="cNMP"/>
    <property type="match status" value="2"/>
</dbReference>
<dbReference type="InterPro" id="IPR000595">
    <property type="entry name" value="cNMP-bd_dom"/>
</dbReference>
<dbReference type="InterPro" id="IPR014710">
    <property type="entry name" value="RmlC-like_jellyroll"/>
</dbReference>
<dbReference type="CDD" id="cd00038">
    <property type="entry name" value="CAP_ED"/>
    <property type="match status" value="2"/>
</dbReference>
<dbReference type="GO" id="GO:0006508">
    <property type="term" value="P:proteolysis"/>
    <property type="evidence" value="ECO:0007669"/>
    <property type="project" value="InterPro"/>
</dbReference>
<protein>
    <submittedName>
        <fullName evidence="14">Uncharacterized protein</fullName>
    </submittedName>
</protein>
<evidence type="ECO:0000313" key="15">
    <source>
        <dbReference type="Proteomes" id="UP000321523"/>
    </source>
</evidence>
<organism evidence="14 15">
    <name type="scientific">Skermanella aerolata</name>
    <dbReference type="NCBI Taxonomy" id="393310"/>
    <lineage>
        <taxon>Bacteria</taxon>
        <taxon>Pseudomonadati</taxon>
        <taxon>Pseudomonadota</taxon>
        <taxon>Alphaproteobacteria</taxon>
        <taxon>Rhodospirillales</taxon>
        <taxon>Azospirillaceae</taxon>
        <taxon>Skermanella</taxon>
    </lineage>
</organism>
<keyword evidence="4 9" id="KW-0812">Transmembrane</keyword>
<dbReference type="InterPro" id="IPR036640">
    <property type="entry name" value="ABC1_TM_sf"/>
</dbReference>
<dbReference type="Pfam" id="PF03412">
    <property type="entry name" value="Peptidase_C39"/>
    <property type="match status" value="1"/>
</dbReference>
<evidence type="ECO:0000259" key="11">
    <source>
        <dbReference type="PROSITE" id="PS50893"/>
    </source>
</evidence>
<evidence type="ECO:0000259" key="12">
    <source>
        <dbReference type="PROSITE" id="PS50929"/>
    </source>
</evidence>
<evidence type="ECO:0000313" key="14">
    <source>
        <dbReference type="EMBL" id="GEO42335.1"/>
    </source>
</evidence>
<dbReference type="GO" id="GO:0016887">
    <property type="term" value="F:ATP hydrolysis activity"/>
    <property type="evidence" value="ECO:0007669"/>
    <property type="project" value="InterPro"/>
</dbReference>
<proteinExistence type="predicted"/>
<evidence type="ECO:0000256" key="8">
    <source>
        <dbReference type="ARBA" id="ARBA00023136"/>
    </source>
</evidence>
<sequence>MDTAIETVRNTAALEAIRSVLETHVLFNVLPTAEKRAIELLLEVRQVPAGKKLFTQGAAADGMYVIHAGSARLKENTGGKLISVGLIGDGATIGQTSLLEETKWPYQVVAETAMTLVCLRADRARLLVSESRIVDEHFKRYVGLVEVGERLRTLLGGANYTAEEFSDMLSKMGVKRIRAEAAVFNQGDNDPRLYFLESGTLELIRAPITGDPISLSRCGRGTLFGEMGALPRRTPRGIQTYTARAVTDATVLVIYQQTVERILNLNPELQQRLIQRARDVEQLEADEIASRKRAEGVDLRIKLAEGLSEDEFRATSKVKETTKLAVVRQNTQADAAAACLAMVMGFYGRKFTLGQMQEVTGLNTDETTPDAIIRGAETLGFRAKGYSIPYASLKTVRLPAILGWQGYHWIVLLKVSDKEVEIADPAGGIRKVKRDEFLTSWTSADVAGVVDKRPDCGVMIALEPTVKFEKEEDAKSSIRHFVNYILPYKKYYGEAVLAAVVINVLGLASPLFVQTIVDNVVVHHDVGLLNMMLGGMVLVAVLTTAMSVVQSLLLAHTTSRLDMRLMSEFYRHVLSLPMDFFLTKNKGEILARFGENQKIRAILTGSTITVLMNTLMIVLYFLMMFAYSVPLSLIVVFFIPIYIGIVVYFTPKIKAIAQEIFITNAQSQSYLIESMNGIEALKATSNEYFARARWENAFVENVNRSFRQQKLSLMSNSLFKLATLASSIAVLWIGANQVMNSEMSIGELMGFNMLMGLVTGPVTQMVNLWNELQEVRIAIDRVGDVLNVKSEHATISSPDKIQTQVRQLEGEIKFDKVNFSYNTNDQKRSVMHGFDLTISPGEHVAFVGPSGCGKSTIAKMVLGFYKPTSGDLTIDGKDIKTMDLNSLRRNIGVVLQDTFIFGGTVAENIALGDPEPDMQAVLEAAKMAGSEDFIINFPLGYQTRIGEKGMGLSGGQRQRVGIARALYRRPKIMIFDEATSALDNESEARITQELKTVLVNRTSITIAHRLTTVMDSDRICFIRDGKVQEQGTHQQLTDKEFLKENNYTGMYYQLARTQFDLPALDLG</sequence>
<keyword evidence="3" id="KW-1003">Cell membrane</keyword>
<evidence type="ECO:0000256" key="5">
    <source>
        <dbReference type="ARBA" id="ARBA00022741"/>
    </source>
</evidence>
<evidence type="ECO:0000256" key="1">
    <source>
        <dbReference type="ARBA" id="ARBA00004651"/>
    </source>
</evidence>
<keyword evidence="7 9" id="KW-1133">Transmembrane helix</keyword>
<feature type="transmembrane region" description="Helical" evidence="9">
    <location>
        <begin position="533"/>
        <end position="555"/>
    </location>
</feature>
<dbReference type="PROSITE" id="PS50042">
    <property type="entry name" value="CNMP_BINDING_3"/>
    <property type="match status" value="2"/>
</dbReference>
<dbReference type="SUPFAM" id="SSF90123">
    <property type="entry name" value="ABC transporter transmembrane region"/>
    <property type="match status" value="1"/>
</dbReference>
<name>A0A512E0X0_9PROT</name>
<dbReference type="GO" id="GO:0005886">
    <property type="term" value="C:plasma membrane"/>
    <property type="evidence" value="ECO:0007669"/>
    <property type="project" value="UniProtKB-SubCell"/>
</dbReference>
<dbReference type="PANTHER" id="PTHR24221:SF647">
    <property type="entry name" value="BLL6336 PROTEIN"/>
    <property type="match status" value="1"/>
</dbReference>
<dbReference type="PROSITE" id="PS50990">
    <property type="entry name" value="PEPTIDASE_C39"/>
    <property type="match status" value="1"/>
</dbReference>
<dbReference type="PROSITE" id="PS00211">
    <property type="entry name" value="ABC_TRANSPORTER_1"/>
    <property type="match status" value="1"/>
</dbReference>
<evidence type="ECO:0000256" key="3">
    <source>
        <dbReference type="ARBA" id="ARBA00022475"/>
    </source>
</evidence>
<dbReference type="Pfam" id="PF00664">
    <property type="entry name" value="ABC_membrane"/>
    <property type="match status" value="1"/>
</dbReference>
<feature type="transmembrane region" description="Helical" evidence="9">
    <location>
        <begin position="717"/>
        <end position="735"/>
    </location>
</feature>
<comment type="caution">
    <text evidence="14">The sequence shown here is derived from an EMBL/GenBank/DDBJ whole genome shotgun (WGS) entry which is preliminary data.</text>
</comment>
<evidence type="ECO:0000256" key="7">
    <source>
        <dbReference type="ARBA" id="ARBA00022989"/>
    </source>
</evidence>
<evidence type="ECO:0000256" key="9">
    <source>
        <dbReference type="SAM" id="Phobius"/>
    </source>
</evidence>
<dbReference type="InterPro" id="IPR017871">
    <property type="entry name" value="ABC_transporter-like_CS"/>
</dbReference>
<evidence type="ECO:0000256" key="6">
    <source>
        <dbReference type="ARBA" id="ARBA00022840"/>
    </source>
</evidence>
<dbReference type="Pfam" id="PF00027">
    <property type="entry name" value="cNMP_binding"/>
    <property type="match status" value="2"/>
</dbReference>
<dbReference type="InterPro" id="IPR018490">
    <property type="entry name" value="cNMP-bd_dom_sf"/>
</dbReference>
<feature type="domain" description="Cyclic nucleotide-binding" evidence="10">
    <location>
        <begin position="26"/>
        <end position="128"/>
    </location>
</feature>
<keyword evidence="2" id="KW-0813">Transport</keyword>
<dbReference type="Gene3D" id="2.60.120.10">
    <property type="entry name" value="Jelly Rolls"/>
    <property type="match status" value="2"/>
</dbReference>
<dbReference type="CDD" id="cd18568">
    <property type="entry name" value="ABC_6TM_HetC_like"/>
    <property type="match status" value="1"/>
</dbReference>
<feature type="domain" description="Peptidase C39" evidence="13">
    <location>
        <begin position="329"/>
        <end position="448"/>
    </location>
</feature>
<dbReference type="GO" id="GO:0008233">
    <property type="term" value="F:peptidase activity"/>
    <property type="evidence" value="ECO:0007669"/>
    <property type="project" value="InterPro"/>
</dbReference>
<dbReference type="GO" id="GO:0034040">
    <property type="term" value="F:ATPase-coupled lipid transmembrane transporter activity"/>
    <property type="evidence" value="ECO:0007669"/>
    <property type="project" value="TreeGrafter"/>
</dbReference>
<dbReference type="SUPFAM" id="SSF51206">
    <property type="entry name" value="cAMP-binding domain-like"/>
    <property type="match status" value="2"/>
</dbReference>
<feature type="domain" description="ABC transporter" evidence="11">
    <location>
        <begin position="812"/>
        <end position="1049"/>
    </location>
</feature>
<keyword evidence="5" id="KW-0547">Nucleotide-binding</keyword>
<dbReference type="InterPro" id="IPR005074">
    <property type="entry name" value="Peptidase_C39"/>
</dbReference>
<dbReference type="Gene3D" id="1.20.1560.10">
    <property type="entry name" value="ABC transporter type 1, transmembrane domain"/>
    <property type="match status" value="1"/>
</dbReference>
<gene>
    <name evidence="14" type="ORF">SAE02_64830</name>
</gene>
<keyword evidence="6" id="KW-0067">ATP-binding</keyword>
<dbReference type="EMBL" id="BJYZ01000039">
    <property type="protein sequence ID" value="GEO42335.1"/>
    <property type="molecule type" value="Genomic_DNA"/>
</dbReference>
<evidence type="ECO:0000259" key="13">
    <source>
        <dbReference type="PROSITE" id="PS50990"/>
    </source>
</evidence>
<feature type="transmembrane region" description="Helical" evidence="9">
    <location>
        <begin position="601"/>
        <end position="623"/>
    </location>
</feature>